<dbReference type="GO" id="GO:0004644">
    <property type="term" value="F:phosphoribosylglycinamide formyltransferase activity"/>
    <property type="evidence" value="ECO:0007669"/>
    <property type="project" value="UniProtKB-UniRule"/>
</dbReference>
<dbReference type="Gene3D" id="3.40.50.170">
    <property type="entry name" value="Formyl transferase, N-terminal domain"/>
    <property type="match status" value="1"/>
</dbReference>
<evidence type="ECO:0000256" key="2">
    <source>
        <dbReference type="ARBA" id="ARBA00022679"/>
    </source>
</evidence>
<reference evidence="6 7" key="1">
    <citation type="submission" date="2017-05" db="EMBL/GenBank/DDBJ databases">
        <title>Vagococcus spp. assemblies.</title>
        <authorList>
            <person name="Gulvik C.A."/>
        </authorList>
    </citation>
    <scope>NUCLEOTIDE SEQUENCE [LARGE SCALE GENOMIC DNA]</scope>
    <source>
        <strain evidence="6 7">SS1995</strain>
    </source>
</reference>
<comment type="catalytic activity">
    <reaction evidence="4">
        <text>N(1)-(5-phospho-beta-D-ribosyl)glycinamide + (6R)-10-formyltetrahydrofolate = N(2)-formyl-N(1)-(5-phospho-beta-D-ribosyl)glycinamide + (6S)-5,6,7,8-tetrahydrofolate + H(+)</text>
        <dbReference type="Rhea" id="RHEA:15053"/>
        <dbReference type="ChEBI" id="CHEBI:15378"/>
        <dbReference type="ChEBI" id="CHEBI:57453"/>
        <dbReference type="ChEBI" id="CHEBI:143788"/>
        <dbReference type="ChEBI" id="CHEBI:147286"/>
        <dbReference type="ChEBI" id="CHEBI:195366"/>
        <dbReference type="EC" id="2.1.2.2"/>
    </reaction>
</comment>
<gene>
    <name evidence="4" type="primary">purN</name>
    <name evidence="6" type="ORF">CBF37_07895</name>
</gene>
<keyword evidence="2 4" id="KW-0808">Transferase</keyword>
<comment type="pathway">
    <text evidence="1 4">Purine metabolism; IMP biosynthesis via de novo pathway; N(2)-formyl-N(1)-(5-phospho-D-ribosyl)glycinamide from N(1)-(5-phospho-D-ribosyl)glycinamide (10-formyl THF route): step 1/1.</text>
</comment>
<dbReference type="Pfam" id="PF00551">
    <property type="entry name" value="Formyl_trans_N"/>
    <property type="match status" value="1"/>
</dbReference>
<dbReference type="UniPathway" id="UPA00074">
    <property type="reaction ID" value="UER00126"/>
</dbReference>
<evidence type="ECO:0000256" key="3">
    <source>
        <dbReference type="ARBA" id="ARBA00022755"/>
    </source>
</evidence>
<evidence type="ECO:0000313" key="6">
    <source>
        <dbReference type="EMBL" id="RST98426.1"/>
    </source>
</evidence>
<proteinExistence type="inferred from homology"/>
<comment type="caution">
    <text evidence="6">The sequence shown here is derived from an EMBL/GenBank/DDBJ whole genome shotgun (WGS) entry which is preliminary data.</text>
</comment>
<dbReference type="InterPro" id="IPR002376">
    <property type="entry name" value="Formyl_transf_N"/>
</dbReference>
<comment type="function">
    <text evidence="4">Catalyzes the transfer of a formyl group from 10-formyltetrahydrofolate to 5-phospho-ribosyl-glycinamide (GAR), producing 5-phospho-ribosyl-N-formylglycinamide (FGAR) and tetrahydrofolate.</text>
</comment>
<dbReference type="OrthoDB" id="9806170at2"/>
<dbReference type="EMBL" id="NGJS01000010">
    <property type="protein sequence ID" value="RST98426.1"/>
    <property type="molecule type" value="Genomic_DNA"/>
</dbReference>
<evidence type="ECO:0000256" key="1">
    <source>
        <dbReference type="ARBA" id="ARBA00005054"/>
    </source>
</evidence>
<dbReference type="CDD" id="cd08645">
    <property type="entry name" value="FMT_core_GART"/>
    <property type="match status" value="1"/>
</dbReference>
<dbReference type="PANTHER" id="PTHR43369:SF2">
    <property type="entry name" value="PHOSPHORIBOSYLGLYCINAMIDE FORMYLTRANSFERASE"/>
    <property type="match status" value="1"/>
</dbReference>
<organism evidence="6 7">
    <name type="scientific">Vagococcus vulneris</name>
    <dbReference type="NCBI Taxonomy" id="1977869"/>
    <lineage>
        <taxon>Bacteria</taxon>
        <taxon>Bacillati</taxon>
        <taxon>Bacillota</taxon>
        <taxon>Bacilli</taxon>
        <taxon>Lactobacillales</taxon>
        <taxon>Enterococcaceae</taxon>
        <taxon>Vagococcus</taxon>
    </lineage>
</organism>
<feature type="binding site" evidence="4">
    <location>
        <begin position="89"/>
        <end position="92"/>
    </location>
    <ligand>
        <name>(6R)-10-formyltetrahydrofolate</name>
        <dbReference type="ChEBI" id="CHEBI:195366"/>
    </ligand>
</feature>
<dbReference type="SUPFAM" id="SSF53328">
    <property type="entry name" value="Formyltransferase"/>
    <property type="match status" value="1"/>
</dbReference>
<dbReference type="Proteomes" id="UP000287857">
    <property type="component" value="Unassembled WGS sequence"/>
</dbReference>
<feature type="site" description="Raises pKa of active site His" evidence="4">
    <location>
        <position position="144"/>
    </location>
</feature>
<evidence type="ECO:0000259" key="5">
    <source>
        <dbReference type="Pfam" id="PF00551"/>
    </source>
</evidence>
<dbReference type="HAMAP" id="MF_01930">
    <property type="entry name" value="PurN"/>
    <property type="match status" value="1"/>
</dbReference>
<comment type="similarity">
    <text evidence="4">Belongs to the GART family.</text>
</comment>
<dbReference type="EC" id="2.1.2.2" evidence="4"/>
<feature type="binding site" evidence="4">
    <location>
        <begin position="11"/>
        <end position="13"/>
    </location>
    <ligand>
        <name>N(1)-(5-phospho-beta-D-ribosyl)glycinamide</name>
        <dbReference type="ChEBI" id="CHEBI:143788"/>
    </ligand>
</feature>
<evidence type="ECO:0000313" key="7">
    <source>
        <dbReference type="Proteomes" id="UP000287857"/>
    </source>
</evidence>
<dbReference type="PANTHER" id="PTHR43369">
    <property type="entry name" value="PHOSPHORIBOSYLGLYCINAMIDE FORMYLTRANSFERASE"/>
    <property type="match status" value="1"/>
</dbReference>
<protein>
    <recommendedName>
        <fullName evidence="4">Phosphoribosylglycinamide formyltransferase</fullName>
        <ecNumber evidence="4">2.1.2.2</ecNumber>
    </recommendedName>
    <alternativeName>
        <fullName evidence="4">5'-phosphoribosylglycinamide transformylase</fullName>
    </alternativeName>
    <alternativeName>
        <fullName evidence="4">GAR transformylase</fullName>
        <shortName evidence="4">GART</shortName>
    </alternativeName>
</protein>
<dbReference type="AlphaFoldDB" id="A0A429ZX50"/>
<dbReference type="GO" id="GO:0005829">
    <property type="term" value="C:cytosol"/>
    <property type="evidence" value="ECO:0007669"/>
    <property type="project" value="TreeGrafter"/>
</dbReference>
<sequence>MRVAIFASGSGSNFQALVESFNKHEIPGKLICLFCDQEKAYVIKRAQKAKVPYFVLPKKKTQTKTDYEKQIIHFLREAKIDLICLAGYMKILGKEILEAYPNRIINIHPSLLPKFKGVHSIEQFYNSSEKETGITIHLVDKGIDTGPIIFQKKIICREQESLEDLTERIHELEHAYYPKVIAKFIRENVER</sequence>
<dbReference type="GO" id="GO:0006189">
    <property type="term" value="P:'de novo' IMP biosynthetic process"/>
    <property type="evidence" value="ECO:0007669"/>
    <property type="project" value="UniProtKB-UniRule"/>
</dbReference>
<dbReference type="InterPro" id="IPR004607">
    <property type="entry name" value="GART"/>
</dbReference>
<feature type="binding site" evidence="4">
    <location>
        <position position="106"/>
    </location>
    <ligand>
        <name>(6R)-10-formyltetrahydrofolate</name>
        <dbReference type="ChEBI" id="CHEBI:195366"/>
    </ligand>
</feature>
<keyword evidence="7" id="KW-1185">Reference proteome</keyword>
<evidence type="ECO:0000256" key="4">
    <source>
        <dbReference type="HAMAP-Rule" id="MF_01930"/>
    </source>
</evidence>
<keyword evidence="3 4" id="KW-0658">Purine biosynthesis</keyword>
<feature type="binding site" evidence="4">
    <location>
        <position position="64"/>
    </location>
    <ligand>
        <name>(6R)-10-formyltetrahydrofolate</name>
        <dbReference type="ChEBI" id="CHEBI:195366"/>
    </ligand>
</feature>
<feature type="active site" description="Proton donor" evidence="4">
    <location>
        <position position="108"/>
    </location>
</feature>
<accession>A0A429ZX50</accession>
<feature type="domain" description="Formyl transferase N-terminal" evidence="5">
    <location>
        <begin position="1"/>
        <end position="181"/>
    </location>
</feature>
<dbReference type="RefSeq" id="WP_125984204.1">
    <property type="nucleotide sequence ID" value="NZ_NGJS01000010.1"/>
</dbReference>
<dbReference type="InterPro" id="IPR036477">
    <property type="entry name" value="Formyl_transf_N_sf"/>
</dbReference>
<dbReference type="NCBIfam" id="TIGR00639">
    <property type="entry name" value="PurN"/>
    <property type="match status" value="1"/>
</dbReference>
<name>A0A429ZX50_9ENTE</name>